<accession>A0A0M9WLL0</accession>
<gene>
    <name evidence="1" type="ORF">Z051_25010</name>
</gene>
<dbReference type="SUPFAM" id="SSF55961">
    <property type="entry name" value="Bet v1-like"/>
    <property type="match status" value="1"/>
</dbReference>
<dbReference type="EMBL" id="AZYO01000109">
    <property type="protein sequence ID" value="KOS53530.1"/>
    <property type="molecule type" value="Genomic_DNA"/>
</dbReference>
<proteinExistence type="predicted"/>
<reference evidence="2" key="2">
    <citation type="submission" date="2015-01" db="EMBL/GenBank/DDBJ databases">
        <title>Draft genome sequence of potential hydrocarbon metabolising strain of Rhodococcus rhodochrous.</title>
        <authorList>
            <person name="Aggarwal R.K."/>
            <person name="Dawar C."/>
        </authorList>
    </citation>
    <scope>NUCLEOTIDE SEQUENCE [LARGE SCALE GENOMIC DNA]</scope>
    <source>
        <strain evidence="2">KG-21</strain>
    </source>
</reference>
<dbReference type="RefSeq" id="WP_054374995.1">
    <property type="nucleotide sequence ID" value="NZ_AZYO01000109.1"/>
</dbReference>
<dbReference type="Gene3D" id="3.30.530.20">
    <property type="match status" value="1"/>
</dbReference>
<name>A0A0M9WLL0_RHORH</name>
<sequence length="210" mass="22952">MGRLRSLSESVGGALLIAFHLLTTRPLRRWRTTWGATAGEVAAQYPGDDLVPAPDWGFTRAVTVDAPPERVWPWIVQIGQGRGGFYSYEGLENLIGCRITNATEIVPDLQHLAVGDPIRQHPKAPPLTVALIEPDRALVLHGATEQTGDAFLWSFHLRPGPDGGTRLVEHGRGRHGPSLGSRLAFGPTLMEPITFVMGRKMLRTIASLAW</sequence>
<evidence type="ECO:0000313" key="1">
    <source>
        <dbReference type="EMBL" id="KOS53530.1"/>
    </source>
</evidence>
<dbReference type="Proteomes" id="UP000037712">
    <property type="component" value="Unassembled WGS sequence"/>
</dbReference>
<protein>
    <recommendedName>
        <fullName evidence="3">SRPBCC family protein</fullName>
    </recommendedName>
</protein>
<organism evidence="1 2">
    <name type="scientific">Rhodococcus rhodochrous KG-21</name>
    <dbReference type="NCBI Taxonomy" id="1441923"/>
    <lineage>
        <taxon>Bacteria</taxon>
        <taxon>Bacillati</taxon>
        <taxon>Actinomycetota</taxon>
        <taxon>Actinomycetes</taxon>
        <taxon>Mycobacteriales</taxon>
        <taxon>Nocardiaceae</taxon>
        <taxon>Rhodococcus</taxon>
    </lineage>
</organism>
<dbReference type="InterPro" id="IPR023393">
    <property type="entry name" value="START-like_dom_sf"/>
</dbReference>
<evidence type="ECO:0008006" key="3">
    <source>
        <dbReference type="Google" id="ProtNLM"/>
    </source>
</evidence>
<comment type="caution">
    <text evidence="1">The sequence shown here is derived from an EMBL/GenBank/DDBJ whole genome shotgun (WGS) entry which is preliminary data.</text>
</comment>
<dbReference type="AlphaFoldDB" id="A0A0M9WLL0"/>
<dbReference type="PATRIC" id="fig|1441923.3.peg.5437"/>
<reference evidence="1 2" key="1">
    <citation type="journal article" date="2015" name="Genome Announc.">
        <title>Draft Genome Sequence of Rhodococcus rhodochrous Strain KG-21, a Soil Isolate from Oil Fields of Krishna-Godavari Basin, India.</title>
        <authorList>
            <person name="Dawar C."/>
            <person name="Aggarwal R.K."/>
        </authorList>
    </citation>
    <scope>NUCLEOTIDE SEQUENCE [LARGE SCALE GENOMIC DNA]</scope>
    <source>
        <strain evidence="1 2">KG-21</strain>
    </source>
</reference>
<evidence type="ECO:0000313" key="2">
    <source>
        <dbReference type="Proteomes" id="UP000037712"/>
    </source>
</evidence>